<dbReference type="SUPFAM" id="SSF53955">
    <property type="entry name" value="Lysozyme-like"/>
    <property type="match status" value="1"/>
</dbReference>
<evidence type="ECO:0000259" key="2">
    <source>
        <dbReference type="Pfam" id="PF01464"/>
    </source>
</evidence>
<dbReference type="RefSeq" id="WP_091647240.1">
    <property type="nucleotide sequence ID" value="NZ_FNHQ01000001.1"/>
</dbReference>
<evidence type="ECO:0000313" key="3">
    <source>
        <dbReference type="EMBL" id="SDM05860.1"/>
    </source>
</evidence>
<protein>
    <submittedName>
        <fullName evidence="3">Soluble lytic murein transglycosylase</fullName>
    </submittedName>
</protein>
<evidence type="ECO:0000256" key="1">
    <source>
        <dbReference type="SAM" id="Phobius"/>
    </source>
</evidence>
<evidence type="ECO:0000313" key="4">
    <source>
        <dbReference type="Proteomes" id="UP000199309"/>
    </source>
</evidence>
<dbReference type="EMBL" id="FNHQ01000001">
    <property type="protein sequence ID" value="SDM05860.1"/>
    <property type="molecule type" value="Genomic_DNA"/>
</dbReference>
<feature type="transmembrane region" description="Helical" evidence="1">
    <location>
        <begin position="12"/>
        <end position="29"/>
    </location>
</feature>
<dbReference type="PANTHER" id="PTHR37423">
    <property type="entry name" value="SOLUBLE LYTIC MUREIN TRANSGLYCOSYLASE-RELATED"/>
    <property type="match status" value="1"/>
</dbReference>
<dbReference type="Pfam" id="PF01464">
    <property type="entry name" value="SLT"/>
    <property type="match status" value="1"/>
</dbReference>
<dbReference type="OrthoDB" id="9815002at2"/>
<dbReference type="CDD" id="cd16896">
    <property type="entry name" value="LT_Slt70-like"/>
    <property type="match status" value="1"/>
</dbReference>
<dbReference type="PANTHER" id="PTHR37423:SF2">
    <property type="entry name" value="MEMBRANE-BOUND LYTIC MUREIN TRANSGLYCOSYLASE C"/>
    <property type="match status" value="1"/>
</dbReference>
<sequence length="192" mass="22595">MLRQKRNNKRTIVIAILLVCFSCGYFYTWKDALMREIAYPLQYDYMVRYYSYENHVHPALVAAVILAESKFREDASSKRGANGLMQIMPETGTWIAEQMGMKDFTPDKLRDVRTNVKMGTWYLAYLLKEFDGNQVLALAAYNAGRGHVDSWISKYGWKKDFSEIEKIPFSETREYVKVVLQNEEQYKKLYDF</sequence>
<organism evidence="3 4">
    <name type="scientific">Megasphaera paucivorans</name>
    <dbReference type="NCBI Taxonomy" id="349095"/>
    <lineage>
        <taxon>Bacteria</taxon>
        <taxon>Bacillati</taxon>
        <taxon>Bacillota</taxon>
        <taxon>Negativicutes</taxon>
        <taxon>Veillonellales</taxon>
        <taxon>Veillonellaceae</taxon>
        <taxon>Megasphaera</taxon>
    </lineage>
</organism>
<dbReference type="AlphaFoldDB" id="A0A1G9Q4C1"/>
<keyword evidence="1" id="KW-0472">Membrane</keyword>
<dbReference type="STRING" id="349095.SAMN05660299_00107"/>
<feature type="domain" description="Transglycosylase SLT" evidence="2">
    <location>
        <begin position="48"/>
        <end position="160"/>
    </location>
</feature>
<dbReference type="InterPro" id="IPR008258">
    <property type="entry name" value="Transglycosylase_SLT_dom_1"/>
</dbReference>
<keyword evidence="4" id="KW-1185">Reference proteome</keyword>
<keyword evidence="1" id="KW-1133">Transmembrane helix</keyword>
<gene>
    <name evidence="3" type="ORF">SAMN05660299_00107</name>
</gene>
<name>A0A1G9Q4C1_9FIRM</name>
<proteinExistence type="predicted"/>
<reference evidence="3 4" key="1">
    <citation type="submission" date="2016-10" db="EMBL/GenBank/DDBJ databases">
        <authorList>
            <person name="de Groot N.N."/>
        </authorList>
    </citation>
    <scope>NUCLEOTIDE SEQUENCE [LARGE SCALE GENOMIC DNA]</scope>
    <source>
        <strain evidence="3 4">DSM 16981</strain>
    </source>
</reference>
<accession>A0A1G9Q4C1</accession>
<dbReference type="Proteomes" id="UP000199309">
    <property type="component" value="Unassembled WGS sequence"/>
</dbReference>
<dbReference type="InterPro" id="IPR023346">
    <property type="entry name" value="Lysozyme-like_dom_sf"/>
</dbReference>
<dbReference type="Gene3D" id="1.10.530.10">
    <property type="match status" value="1"/>
</dbReference>
<keyword evidence="1" id="KW-0812">Transmembrane</keyword>